<dbReference type="Gene3D" id="3.90.930.1">
    <property type="match status" value="1"/>
</dbReference>
<evidence type="ECO:0000313" key="3">
    <source>
        <dbReference type="Proteomes" id="UP001589792"/>
    </source>
</evidence>
<dbReference type="Pfam" id="PF07661">
    <property type="entry name" value="MORN_2"/>
    <property type="match status" value="2"/>
</dbReference>
<dbReference type="SUPFAM" id="SSF81901">
    <property type="entry name" value="HCP-like"/>
    <property type="match status" value="1"/>
</dbReference>
<evidence type="ECO:0008006" key="4">
    <source>
        <dbReference type="Google" id="ProtNLM"/>
    </source>
</evidence>
<dbReference type="SUPFAM" id="SSF82185">
    <property type="entry name" value="Histone H3 K4-specific methyltransferase SET7/9 N-terminal domain"/>
    <property type="match status" value="2"/>
</dbReference>
<dbReference type="PANTHER" id="PTHR11102:SF160">
    <property type="entry name" value="ERAD-ASSOCIATED E3 UBIQUITIN-PROTEIN LIGASE COMPONENT HRD3"/>
    <property type="match status" value="1"/>
</dbReference>
<organism evidence="2 3">
    <name type="scientific">Serratia aquatilis</name>
    <dbReference type="NCBI Taxonomy" id="1737515"/>
    <lineage>
        <taxon>Bacteria</taxon>
        <taxon>Pseudomonadati</taxon>
        <taxon>Pseudomonadota</taxon>
        <taxon>Gammaproteobacteria</taxon>
        <taxon>Enterobacterales</taxon>
        <taxon>Yersiniaceae</taxon>
        <taxon>Serratia</taxon>
    </lineage>
</organism>
<dbReference type="InterPro" id="IPR050767">
    <property type="entry name" value="Sel1_AlgK"/>
</dbReference>
<accession>A0ABV6EHI1</accession>
<evidence type="ECO:0000313" key="2">
    <source>
        <dbReference type="EMBL" id="MFC0228451.1"/>
    </source>
</evidence>
<dbReference type="Pfam" id="PF08238">
    <property type="entry name" value="Sel1"/>
    <property type="match status" value="4"/>
</dbReference>
<dbReference type="SMART" id="SM00671">
    <property type="entry name" value="SEL1"/>
    <property type="match status" value="4"/>
</dbReference>
<keyword evidence="1" id="KW-0732">Signal</keyword>
<dbReference type="PANTHER" id="PTHR11102">
    <property type="entry name" value="SEL-1-LIKE PROTEIN"/>
    <property type="match status" value="1"/>
</dbReference>
<sequence>MKAKIFFIPLFTALVCQPALANNVSFVAKIEEILVNRSVMNDDSELIRAEKISIDGESPCDNSVIYTNAESLSLKHDDYIEFIQNLWQQAQDDKYFLFTTAECGKQASKIATKIEACNEKICDAKYVTEDNIIWIGGSIADFEILNRKDALESARYFFRLPLELDKEKNLWKITGWFLGEDLDTSGEGKLKAFEGYTDTKDFSSQKFISNFTGYYQTGEKSVASSFNQQGLLDGEFTSWHKNGNKHENYYFINGKVEGEYIELNENGTIANKNQFKEGNHIDGPCNHYDSNGGLIREHSYRNGRYDGKYVDYYSPGKPKVEKHYREGNILGEQKEYFENGKIKAVSHFDDQSRYDGIHEAYTESGVLISRDVYNHSKKISSEKWYPTGKQQYLQQSDENGNNHGDTKKWSENGQLIQHIKYENNNIIFEKEWTENGAPLKEATYKQGSEAHIQKLWSRETGQLIEEASYGRTQLSGPTKKWDEKSGKLILETNYKNGIEDGLRKDYDPQTGELIQEQWNANFSILPHYVNNSPSLQKYKDGKLITAGCNMAMLLDNPEEIKEQATNGVADSQVKLGLYYKGCSIHKEAESWMLKAAEQKNSDALYYLSQLYLLGETDVIPRDSAKYLQYLIQAAEAGNADAQFSSGASLLPDDICGVLMSSCDAQSRFAKSDLDKALYWLNKAAEQQDTQALLTLGSIFGYGIGVQKDTEKALRYYQILEKVSPEIAKNKIDELNAHNASNNEKS</sequence>
<evidence type="ECO:0000256" key="1">
    <source>
        <dbReference type="SAM" id="SignalP"/>
    </source>
</evidence>
<dbReference type="InterPro" id="IPR011652">
    <property type="entry name" value="MORN_2"/>
</dbReference>
<feature type="chain" id="PRO_5045494666" description="SEL1-like repeat protein" evidence="1">
    <location>
        <begin position="22"/>
        <end position="745"/>
    </location>
</feature>
<name>A0ABV6EHI1_9GAMM</name>
<comment type="caution">
    <text evidence="2">The sequence shown here is derived from an EMBL/GenBank/DDBJ whole genome shotgun (WGS) entry which is preliminary data.</text>
</comment>
<dbReference type="EMBL" id="JBHLXG010000018">
    <property type="protein sequence ID" value="MFC0228451.1"/>
    <property type="molecule type" value="Genomic_DNA"/>
</dbReference>
<feature type="signal peptide" evidence="1">
    <location>
        <begin position="1"/>
        <end position="21"/>
    </location>
</feature>
<proteinExistence type="predicted"/>
<dbReference type="Proteomes" id="UP001589792">
    <property type="component" value="Unassembled WGS sequence"/>
</dbReference>
<dbReference type="InterPro" id="IPR011990">
    <property type="entry name" value="TPR-like_helical_dom_sf"/>
</dbReference>
<dbReference type="Gene3D" id="2.20.110.10">
    <property type="entry name" value="Histone H3 K4-specific methyltransferase SET7/9 N-terminal domain"/>
    <property type="match status" value="2"/>
</dbReference>
<dbReference type="InterPro" id="IPR006597">
    <property type="entry name" value="Sel1-like"/>
</dbReference>
<dbReference type="RefSeq" id="WP_380678059.1">
    <property type="nucleotide sequence ID" value="NZ_CP173186.1"/>
</dbReference>
<reference evidence="2 3" key="1">
    <citation type="submission" date="2024-09" db="EMBL/GenBank/DDBJ databases">
        <authorList>
            <person name="Sun Q."/>
            <person name="Mori K."/>
        </authorList>
    </citation>
    <scope>NUCLEOTIDE SEQUENCE [LARGE SCALE GENOMIC DNA]</scope>
    <source>
        <strain evidence="2 3">CCM 8626</strain>
    </source>
</reference>
<dbReference type="Gene3D" id="1.25.40.10">
    <property type="entry name" value="Tetratricopeptide repeat domain"/>
    <property type="match status" value="2"/>
</dbReference>
<protein>
    <recommendedName>
        <fullName evidence="4">SEL1-like repeat protein</fullName>
    </recommendedName>
</protein>
<keyword evidence="3" id="KW-1185">Reference proteome</keyword>
<gene>
    <name evidence="2" type="ORF">ACFFJ3_18435</name>
</gene>